<accession>A0A381WST2</accession>
<gene>
    <name evidence="1" type="ORF">METZ01_LOCUS108162</name>
</gene>
<reference evidence="1" key="1">
    <citation type="submission" date="2018-05" db="EMBL/GenBank/DDBJ databases">
        <authorList>
            <person name="Lanie J.A."/>
            <person name="Ng W.-L."/>
            <person name="Kazmierczak K.M."/>
            <person name="Andrzejewski T.M."/>
            <person name="Davidsen T.M."/>
            <person name="Wayne K.J."/>
            <person name="Tettelin H."/>
            <person name="Glass J.I."/>
            <person name="Rusch D."/>
            <person name="Podicherti R."/>
            <person name="Tsui H.-C.T."/>
            <person name="Winkler M.E."/>
        </authorList>
    </citation>
    <scope>NUCLEOTIDE SEQUENCE</scope>
</reference>
<sequence length="45" mass="5170">MITPEEKEHDKSSSYSIIVQLTGTEFLIGFESRPAIKHFLKNFSL</sequence>
<protein>
    <submittedName>
        <fullName evidence="1">Uncharacterized protein</fullName>
    </submittedName>
</protein>
<name>A0A381WST2_9ZZZZ</name>
<dbReference type="EMBL" id="UINC01012700">
    <property type="protein sequence ID" value="SVA55308.1"/>
    <property type="molecule type" value="Genomic_DNA"/>
</dbReference>
<organism evidence="1">
    <name type="scientific">marine metagenome</name>
    <dbReference type="NCBI Taxonomy" id="408172"/>
    <lineage>
        <taxon>unclassified sequences</taxon>
        <taxon>metagenomes</taxon>
        <taxon>ecological metagenomes</taxon>
    </lineage>
</organism>
<proteinExistence type="predicted"/>
<dbReference type="AlphaFoldDB" id="A0A381WST2"/>
<evidence type="ECO:0000313" key="1">
    <source>
        <dbReference type="EMBL" id="SVA55308.1"/>
    </source>
</evidence>